<accession>G7V6S9</accession>
<dbReference type="HOGENOM" id="CLU_3223220_0_0_0"/>
<dbReference type="AlphaFoldDB" id="G7V6S9"/>
<dbReference type="KEGG" id="tli:Tlie_0299"/>
<name>G7V6S9_THELD</name>
<dbReference type="Proteomes" id="UP000005868">
    <property type="component" value="Chromosome"/>
</dbReference>
<sequence length="44" mass="5370">MLERRDERMEQEDLLREEALNIEYDFEGLPLAYNEVNGAEQRKR</sequence>
<evidence type="ECO:0000313" key="1">
    <source>
        <dbReference type="EMBL" id="AER66038.1"/>
    </source>
</evidence>
<dbReference type="STRING" id="580340.Tlie_0299"/>
<organism evidence="1 2">
    <name type="scientific">Thermovirga lienii (strain ATCC BAA-1197 / DSM 17291 / Cas60314)</name>
    <dbReference type="NCBI Taxonomy" id="580340"/>
    <lineage>
        <taxon>Bacteria</taxon>
        <taxon>Thermotogati</taxon>
        <taxon>Synergistota</taxon>
        <taxon>Synergistia</taxon>
        <taxon>Synergistales</taxon>
        <taxon>Thermovirgaceae</taxon>
        <taxon>Thermovirga</taxon>
    </lineage>
</organism>
<dbReference type="EMBL" id="CP003096">
    <property type="protein sequence ID" value="AER66038.1"/>
    <property type="molecule type" value="Genomic_DNA"/>
</dbReference>
<keyword evidence="2" id="KW-1185">Reference proteome</keyword>
<gene>
    <name evidence="1" type="ordered locus">Tlie_0299</name>
</gene>
<evidence type="ECO:0000313" key="2">
    <source>
        <dbReference type="Proteomes" id="UP000005868"/>
    </source>
</evidence>
<proteinExistence type="predicted"/>
<reference evidence="1 2" key="2">
    <citation type="journal article" date="2012" name="Stand. Genomic Sci.">
        <title>Genome sequence of the moderately thermophilic, amino-acid-degrading and sulfur-reducing bacterium Thermovirga lienii type strain (Cas60314(T)).</title>
        <authorList>
            <person name="Goker M."/>
            <person name="Saunders E."/>
            <person name="Lapidus A."/>
            <person name="Nolan M."/>
            <person name="Lucas S."/>
            <person name="Hammon N."/>
            <person name="Deshpande S."/>
            <person name="Cheng J.F."/>
            <person name="Han C."/>
            <person name="Tapia R."/>
            <person name="Goodwin L.A."/>
            <person name="Pitluck S."/>
            <person name="Liolios K."/>
            <person name="Mavromatis K."/>
            <person name="Pagani I."/>
            <person name="Ivanova N."/>
            <person name="Mikhailova N."/>
            <person name="Pati A."/>
            <person name="Chen A."/>
            <person name="Palaniappan K."/>
            <person name="Land M."/>
            <person name="Chang Y.J."/>
            <person name="Jeffries C.D."/>
            <person name="Brambilla E.M."/>
            <person name="Rohde M."/>
            <person name="Spring S."/>
            <person name="Detter J.C."/>
            <person name="Woyke T."/>
            <person name="Bristow J."/>
            <person name="Eisen J.A."/>
            <person name="Markowitz V."/>
            <person name="Hugenholtz P."/>
            <person name="Kyrpides N.C."/>
            <person name="Klenk H.P."/>
        </authorList>
    </citation>
    <scope>NUCLEOTIDE SEQUENCE [LARGE SCALE GENOMIC DNA]</scope>
    <source>
        <strain evidence="2">ATCC BAA-1197 / DSM 17291 / Cas60314</strain>
    </source>
</reference>
<reference evidence="2" key="1">
    <citation type="submission" date="2011-10" db="EMBL/GenBank/DDBJ databases">
        <title>The complete genome of chromosome of Thermovirga lienii DSM 17291.</title>
        <authorList>
            <consortium name="US DOE Joint Genome Institute (JGI-PGF)"/>
            <person name="Lucas S."/>
            <person name="Copeland A."/>
            <person name="Lapidus A."/>
            <person name="Glavina del Rio T."/>
            <person name="Dalin E."/>
            <person name="Tice H."/>
            <person name="Bruce D."/>
            <person name="Goodwin L."/>
            <person name="Pitluck S."/>
            <person name="Peters L."/>
            <person name="Mikhailova N."/>
            <person name="Saunders E."/>
            <person name="Kyrpides N."/>
            <person name="Mavromatis K."/>
            <person name="Ivanova N."/>
            <person name="Last F.I."/>
            <person name="Brettin T."/>
            <person name="Detter J.C."/>
            <person name="Han C."/>
            <person name="Larimer F."/>
            <person name="Land M."/>
            <person name="Hauser L."/>
            <person name="Markowitz V."/>
            <person name="Cheng J.-F."/>
            <person name="Hugenholtz P."/>
            <person name="Woyke T."/>
            <person name="Wu D."/>
            <person name="Spring S."/>
            <person name="Schroeder M."/>
            <person name="Brambilla E.-M."/>
            <person name="Klenk H.-P."/>
            <person name="Eisen J.A."/>
        </authorList>
    </citation>
    <scope>NUCLEOTIDE SEQUENCE [LARGE SCALE GENOMIC DNA]</scope>
    <source>
        <strain evidence="2">ATCC BAA-1197 / DSM 17291 / Cas60314</strain>
    </source>
</reference>
<protein>
    <submittedName>
        <fullName evidence="1">Uncharacterized protein</fullName>
    </submittedName>
</protein>